<accession>A0ABD1DQE0</accession>
<evidence type="ECO:0000313" key="2">
    <source>
        <dbReference type="EMBL" id="KAL1401973.1"/>
    </source>
</evidence>
<dbReference type="EMBL" id="JBEHCU010003788">
    <property type="protein sequence ID" value="KAL1401973.1"/>
    <property type="molecule type" value="Genomic_DNA"/>
</dbReference>
<gene>
    <name evidence="2" type="ORF">pipiens_001906</name>
</gene>
<reference evidence="2 3" key="1">
    <citation type="submission" date="2024-05" db="EMBL/GenBank/DDBJ databases">
        <title>Culex pipiens pipiens assembly and annotation.</title>
        <authorList>
            <person name="Alout H."/>
            <person name="Durand T."/>
        </authorList>
    </citation>
    <scope>NUCLEOTIDE SEQUENCE [LARGE SCALE GENOMIC DNA]</scope>
    <source>
        <strain evidence="2">HA-2024</strain>
        <tissue evidence="2">Whole body</tissue>
    </source>
</reference>
<comment type="caution">
    <text evidence="2">The sequence shown here is derived from an EMBL/GenBank/DDBJ whole genome shotgun (WGS) entry which is preliminary data.</text>
</comment>
<feature type="compositionally biased region" description="Polar residues" evidence="1">
    <location>
        <begin position="232"/>
        <end position="254"/>
    </location>
</feature>
<keyword evidence="3" id="KW-1185">Reference proteome</keyword>
<protein>
    <submittedName>
        <fullName evidence="2">Uncharacterized protein</fullName>
    </submittedName>
</protein>
<proteinExistence type="predicted"/>
<name>A0ABD1DQE0_CULPP</name>
<evidence type="ECO:0000256" key="1">
    <source>
        <dbReference type="SAM" id="MobiDB-lite"/>
    </source>
</evidence>
<evidence type="ECO:0000313" key="3">
    <source>
        <dbReference type="Proteomes" id="UP001562425"/>
    </source>
</evidence>
<dbReference type="AlphaFoldDB" id="A0ABD1DQE0"/>
<sequence>MTFSKLKFESIFCLAKFVKSYGVSEHRVDYFKTVDGHEYNYHYHDGLAPRFEKSKLLQPQQQLLLRTKRPQTYKQPYHNKFFANEPAFASNFQHRQQQIQQLQQLQQQQQQQRHHAVVSDVPAPTYASLVSSSSFQQQNSIPTFESHEKIRHSYVDEEEEDSEEGVNSSYEIKKKLPVTMAKLASKNAFVGTAGSLHGLQVANQHRLNAQAQHNNHYNSYDEQSSSSSGSSEETNQATPAVTSPVKSSSGAFLSNESAPEHLPGFHYISSGYTYFNSHPHKQKFAAIPVEPPAPTIRKPYVAPTLTSPAPTASKYLFQNHRPAPAGTTSKPSVPRRPYIAPALTTTKRPYVAPSVDTAAVTSKPPSDAFLLLSPQQNGASRFRYTTAKTTSTASKQQSELYEPEFDIDIRIDLSSDSP</sequence>
<feature type="region of interest" description="Disordered" evidence="1">
    <location>
        <begin position="217"/>
        <end position="254"/>
    </location>
</feature>
<organism evidence="2 3">
    <name type="scientific">Culex pipiens pipiens</name>
    <name type="common">Northern house mosquito</name>
    <dbReference type="NCBI Taxonomy" id="38569"/>
    <lineage>
        <taxon>Eukaryota</taxon>
        <taxon>Metazoa</taxon>
        <taxon>Ecdysozoa</taxon>
        <taxon>Arthropoda</taxon>
        <taxon>Hexapoda</taxon>
        <taxon>Insecta</taxon>
        <taxon>Pterygota</taxon>
        <taxon>Neoptera</taxon>
        <taxon>Endopterygota</taxon>
        <taxon>Diptera</taxon>
        <taxon>Nematocera</taxon>
        <taxon>Culicoidea</taxon>
        <taxon>Culicidae</taxon>
        <taxon>Culicinae</taxon>
        <taxon>Culicini</taxon>
        <taxon>Culex</taxon>
        <taxon>Culex</taxon>
    </lineage>
</organism>
<dbReference type="Proteomes" id="UP001562425">
    <property type="component" value="Unassembled WGS sequence"/>
</dbReference>